<dbReference type="Pfam" id="PF25917">
    <property type="entry name" value="BSH_RND"/>
    <property type="match status" value="1"/>
</dbReference>
<feature type="domain" description="Multidrug resistance protein MdtA-like C-terminal permuted SH3" evidence="9">
    <location>
        <begin position="334"/>
        <end position="393"/>
    </location>
</feature>
<dbReference type="RefSeq" id="WP_320502138.1">
    <property type="nucleotide sequence ID" value="NZ_JAXCLX010000003.1"/>
</dbReference>
<feature type="domain" description="Multidrug resistance protein MdtA-like beta-barrel" evidence="8">
    <location>
        <begin position="240"/>
        <end position="327"/>
    </location>
</feature>
<keyword evidence="5" id="KW-1133">Transmembrane helix</keyword>
<evidence type="ECO:0000256" key="1">
    <source>
        <dbReference type="ARBA" id="ARBA00004196"/>
    </source>
</evidence>
<keyword evidence="5" id="KW-0812">Transmembrane</keyword>
<keyword evidence="5" id="KW-0472">Membrane</keyword>
<accession>A0ABU5E390</accession>
<evidence type="ECO:0000259" key="9">
    <source>
        <dbReference type="Pfam" id="PF25967"/>
    </source>
</evidence>
<dbReference type="Gene3D" id="1.10.287.470">
    <property type="entry name" value="Helix hairpin bin"/>
    <property type="match status" value="1"/>
</dbReference>
<comment type="caution">
    <text evidence="10">The sequence shown here is derived from an EMBL/GenBank/DDBJ whole genome shotgun (WGS) entry which is preliminary data.</text>
</comment>
<dbReference type="InterPro" id="IPR058624">
    <property type="entry name" value="MdtA-like_HH"/>
</dbReference>
<protein>
    <submittedName>
        <fullName evidence="10">Efflux RND transporter periplasmic adaptor subunit</fullName>
    </submittedName>
</protein>
<gene>
    <name evidence="10" type="ORF">SMD31_17115</name>
</gene>
<evidence type="ECO:0000259" key="6">
    <source>
        <dbReference type="Pfam" id="PF25876"/>
    </source>
</evidence>
<dbReference type="PANTHER" id="PTHR30158:SF10">
    <property type="entry name" value="CATION EFFLUX PUMP"/>
    <property type="match status" value="1"/>
</dbReference>
<dbReference type="Pfam" id="PF25967">
    <property type="entry name" value="RND-MFP_C"/>
    <property type="match status" value="1"/>
</dbReference>
<dbReference type="InterPro" id="IPR058627">
    <property type="entry name" value="MdtA-like_C"/>
</dbReference>
<feature type="coiled-coil region" evidence="3">
    <location>
        <begin position="131"/>
        <end position="158"/>
    </location>
</feature>
<evidence type="ECO:0000256" key="2">
    <source>
        <dbReference type="ARBA" id="ARBA00009477"/>
    </source>
</evidence>
<evidence type="ECO:0000256" key="5">
    <source>
        <dbReference type="SAM" id="Phobius"/>
    </source>
</evidence>
<dbReference type="Gene3D" id="2.40.50.100">
    <property type="match status" value="1"/>
</dbReference>
<organism evidence="10 11">
    <name type="scientific">Dongia rigui</name>
    <dbReference type="NCBI Taxonomy" id="940149"/>
    <lineage>
        <taxon>Bacteria</taxon>
        <taxon>Pseudomonadati</taxon>
        <taxon>Pseudomonadota</taxon>
        <taxon>Alphaproteobacteria</taxon>
        <taxon>Rhodospirillales</taxon>
        <taxon>Dongiaceae</taxon>
        <taxon>Dongia</taxon>
    </lineage>
</organism>
<dbReference type="PANTHER" id="PTHR30158">
    <property type="entry name" value="ACRA/E-RELATED COMPONENT OF DRUG EFFLUX TRANSPORTER"/>
    <property type="match status" value="1"/>
</dbReference>
<dbReference type="Gene3D" id="2.40.30.170">
    <property type="match status" value="1"/>
</dbReference>
<evidence type="ECO:0000259" key="8">
    <source>
        <dbReference type="Pfam" id="PF25944"/>
    </source>
</evidence>
<feature type="transmembrane region" description="Helical" evidence="5">
    <location>
        <begin position="26"/>
        <end position="45"/>
    </location>
</feature>
<reference evidence="10 11" key="1">
    <citation type="journal article" date="2013" name="Antonie Van Leeuwenhoek">
        <title>Dongia rigui sp. nov., isolated from freshwater of a large wetland in Korea.</title>
        <authorList>
            <person name="Baik K.S."/>
            <person name="Hwang Y.M."/>
            <person name="Choi J.S."/>
            <person name="Kwon J."/>
            <person name="Seong C.N."/>
        </authorList>
    </citation>
    <scope>NUCLEOTIDE SEQUENCE [LARGE SCALE GENOMIC DNA]</scope>
    <source>
        <strain evidence="10 11">04SU4-P</strain>
    </source>
</reference>
<keyword evidence="3" id="KW-0175">Coiled coil</keyword>
<name>A0ABU5E390_9PROT</name>
<comment type="subcellular location">
    <subcellularLocation>
        <location evidence="1">Cell envelope</location>
    </subcellularLocation>
</comment>
<dbReference type="InterPro" id="IPR058625">
    <property type="entry name" value="MdtA-like_BSH"/>
</dbReference>
<evidence type="ECO:0000259" key="7">
    <source>
        <dbReference type="Pfam" id="PF25917"/>
    </source>
</evidence>
<evidence type="ECO:0000313" key="11">
    <source>
        <dbReference type="Proteomes" id="UP001271769"/>
    </source>
</evidence>
<dbReference type="Proteomes" id="UP001271769">
    <property type="component" value="Unassembled WGS sequence"/>
</dbReference>
<dbReference type="InterPro" id="IPR006143">
    <property type="entry name" value="RND_pump_MFP"/>
</dbReference>
<feature type="domain" description="Multidrug resistance protein MdtA-like alpha-helical hairpin" evidence="6">
    <location>
        <begin position="130"/>
        <end position="200"/>
    </location>
</feature>
<dbReference type="SUPFAM" id="SSF111369">
    <property type="entry name" value="HlyD-like secretion proteins"/>
    <property type="match status" value="1"/>
</dbReference>
<evidence type="ECO:0000256" key="3">
    <source>
        <dbReference type="SAM" id="Coils"/>
    </source>
</evidence>
<dbReference type="EMBL" id="JAXCLX010000003">
    <property type="protein sequence ID" value="MDY0873664.1"/>
    <property type="molecule type" value="Genomic_DNA"/>
</dbReference>
<dbReference type="NCBIfam" id="TIGR01730">
    <property type="entry name" value="RND_mfp"/>
    <property type="match status" value="1"/>
</dbReference>
<dbReference type="Pfam" id="PF25944">
    <property type="entry name" value="Beta-barrel_RND"/>
    <property type="match status" value="1"/>
</dbReference>
<dbReference type="Pfam" id="PF25876">
    <property type="entry name" value="HH_MFP_RND"/>
    <property type="match status" value="1"/>
</dbReference>
<dbReference type="InterPro" id="IPR058626">
    <property type="entry name" value="MdtA-like_b-barrel"/>
</dbReference>
<feature type="region of interest" description="Disordered" evidence="4">
    <location>
        <begin position="1"/>
        <end position="20"/>
    </location>
</feature>
<evidence type="ECO:0000313" key="10">
    <source>
        <dbReference type="EMBL" id="MDY0873664.1"/>
    </source>
</evidence>
<dbReference type="Gene3D" id="2.40.420.20">
    <property type="match status" value="1"/>
</dbReference>
<evidence type="ECO:0000256" key="4">
    <source>
        <dbReference type="SAM" id="MobiDB-lite"/>
    </source>
</evidence>
<feature type="domain" description="Multidrug resistance protein MdtA-like barrel-sandwich hybrid" evidence="7">
    <location>
        <begin position="91"/>
        <end position="225"/>
    </location>
</feature>
<comment type="similarity">
    <text evidence="2">Belongs to the membrane fusion protein (MFP) (TC 8.A.1) family.</text>
</comment>
<sequence>MTDPTSTSEPAAISAPHTPPRHSPRWIIGILCLGAVVFGGGYYFFQHYQGSMTPAAAAAPAAPPPVTVAKPLVKEITEWDEFTGQFAAVDSVEIRARVSGYLESIHFTDGQMVKEGDLLFVVDPRPFEITLTSAQAALNSAQARFDLAKQQLARADKLKKSDFVSQSTFDERQQEMLSAAADAEVAKAAIASAKLNLSFTRVLAPMSGRIGNHQVSVGNLITGGDGGDAMALATIVSLDPIHLNFDVSEQDFLAYQRAAASGRLTSARDQKLKVSAHLTDEKDWPLQGTMDFVNNEVDRTTGTIRARAVFPNEKLLITPGQFGRVRIPGSDPYDAVLIPDSAILSDQSQKIVMTVAGDGTVAPRVIRPGPLIDGLRVVREGLTGDDQIVIDGLLRARPGAKVAPTVGKIDAKPEN</sequence>
<proteinExistence type="inferred from homology"/>
<keyword evidence="11" id="KW-1185">Reference proteome</keyword>